<keyword evidence="2" id="KW-0812">Transmembrane</keyword>
<gene>
    <name evidence="4" type="ORF">CPELLU_LOCUS6913</name>
</gene>
<keyword evidence="5" id="KW-1185">Reference proteome</keyword>
<feature type="region of interest" description="Disordered" evidence="1">
    <location>
        <begin position="30"/>
        <end position="51"/>
    </location>
</feature>
<feature type="transmembrane region" description="Helical" evidence="2">
    <location>
        <begin position="248"/>
        <end position="268"/>
    </location>
</feature>
<accession>A0A9N9CF93</accession>
<feature type="transmembrane region" description="Helical" evidence="2">
    <location>
        <begin position="280"/>
        <end position="303"/>
    </location>
</feature>
<sequence length="368" mass="41528">MLSPKYSKYFLKLLIISSISHELVNAQNNSTTNAQNNTNTQNNNTTNTQNNTTTDLYNEDPVGFLSVVITGHVCIFLSAASILFLLNRIYYRWVNKRKSLSLALRVPFYLGMLACQGVAVSTIAFTHFHRLIAAGISIITYYRICKQKWYDTGKYDWKLFLPSAIGGSLVAAINLANYGSVVYWCAAKPKTLITPISSIVMTIVVFVICLFCYIKTIQEIHAIKKQHLSYIEDRNTSKHPINAVEIKVIIKVMGYILVFMIQWIPVTFYDIYQLLGVAQPWVYCMAIISTNIGSIGNTIFFIINEGFRHKDKGDDSSSISNIKSENLDYCNNSTTYININNRNVSYSNNSSTISTENKSREVVSVHSC</sequence>
<feature type="transmembrane region" description="Helical" evidence="2">
    <location>
        <begin position="196"/>
        <end position="214"/>
    </location>
</feature>
<evidence type="ECO:0000313" key="4">
    <source>
        <dbReference type="EMBL" id="CAG8599269.1"/>
    </source>
</evidence>
<dbReference type="EMBL" id="CAJVQA010004452">
    <property type="protein sequence ID" value="CAG8599269.1"/>
    <property type="molecule type" value="Genomic_DNA"/>
</dbReference>
<feature type="transmembrane region" description="Helical" evidence="2">
    <location>
        <begin position="64"/>
        <end position="90"/>
    </location>
</feature>
<feature type="signal peptide" evidence="3">
    <location>
        <begin position="1"/>
        <end position="26"/>
    </location>
</feature>
<dbReference type="SUPFAM" id="SSF81321">
    <property type="entry name" value="Family A G protein-coupled receptor-like"/>
    <property type="match status" value="1"/>
</dbReference>
<keyword evidence="2" id="KW-1133">Transmembrane helix</keyword>
<evidence type="ECO:0000256" key="3">
    <source>
        <dbReference type="SAM" id="SignalP"/>
    </source>
</evidence>
<evidence type="ECO:0000256" key="1">
    <source>
        <dbReference type="SAM" id="MobiDB-lite"/>
    </source>
</evidence>
<comment type="caution">
    <text evidence="4">The sequence shown here is derived from an EMBL/GenBank/DDBJ whole genome shotgun (WGS) entry which is preliminary data.</text>
</comment>
<dbReference type="Gene3D" id="1.20.1070.10">
    <property type="entry name" value="Rhodopsin 7-helix transmembrane proteins"/>
    <property type="match status" value="1"/>
</dbReference>
<evidence type="ECO:0000256" key="2">
    <source>
        <dbReference type="SAM" id="Phobius"/>
    </source>
</evidence>
<feature type="transmembrane region" description="Helical" evidence="2">
    <location>
        <begin position="127"/>
        <end position="145"/>
    </location>
</feature>
<evidence type="ECO:0000313" key="5">
    <source>
        <dbReference type="Proteomes" id="UP000789759"/>
    </source>
</evidence>
<protein>
    <submittedName>
        <fullName evidence="4">17806_t:CDS:1</fullName>
    </submittedName>
</protein>
<reference evidence="4" key="1">
    <citation type="submission" date="2021-06" db="EMBL/GenBank/DDBJ databases">
        <authorList>
            <person name="Kallberg Y."/>
            <person name="Tangrot J."/>
            <person name="Rosling A."/>
        </authorList>
    </citation>
    <scope>NUCLEOTIDE SEQUENCE</scope>
    <source>
        <strain evidence="4">FL966</strain>
    </source>
</reference>
<organism evidence="4 5">
    <name type="scientific">Cetraspora pellucida</name>
    <dbReference type="NCBI Taxonomy" id="1433469"/>
    <lineage>
        <taxon>Eukaryota</taxon>
        <taxon>Fungi</taxon>
        <taxon>Fungi incertae sedis</taxon>
        <taxon>Mucoromycota</taxon>
        <taxon>Glomeromycotina</taxon>
        <taxon>Glomeromycetes</taxon>
        <taxon>Diversisporales</taxon>
        <taxon>Gigasporaceae</taxon>
        <taxon>Cetraspora</taxon>
    </lineage>
</organism>
<keyword evidence="2" id="KW-0472">Membrane</keyword>
<dbReference type="AlphaFoldDB" id="A0A9N9CF93"/>
<proteinExistence type="predicted"/>
<keyword evidence="3" id="KW-0732">Signal</keyword>
<feature type="transmembrane region" description="Helical" evidence="2">
    <location>
        <begin position="102"/>
        <end position="121"/>
    </location>
</feature>
<dbReference type="OrthoDB" id="2376869at2759"/>
<name>A0A9N9CF93_9GLOM</name>
<feature type="chain" id="PRO_5040292665" evidence="3">
    <location>
        <begin position="27"/>
        <end position="368"/>
    </location>
</feature>
<dbReference type="Proteomes" id="UP000789759">
    <property type="component" value="Unassembled WGS sequence"/>
</dbReference>
<feature type="transmembrane region" description="Helical" evidence="2">
    <location>
        <begin position="157"/>
        <end position="176"/>
    </location>
</feature>